<protein>
    <submittedName>
        <fullName evidence="1">Plasmid replication initiator TrfA</fullName>
    </submittedName>
</protein>
<evidence type="ECO:0000313" key="1">
    <source>
        <dbReference type="EMBL" id="GAA0228931.1"/>
    </source>
</evidence>
<evidence type="ECO:0000313" key="2">
    <source>
        <dbReference type="Proteomes" id="UP001501176"/>
    </source>
</evidence>
<gene>
    <name evidence="1" type="primary">trfA_2</name>
    <name evidence="1" type="ORF">GCM10009125_17410</name>
</gene>
<dbReference type="Proteomes" id="UP001501176">
    <property type="component" value="Unassembled WGS sequence"/>
</dbReference>
<accession>A0ABN0TSB6</accession>
<sequence length="313" mass="35588">MRACLEYFMTTSTRLPFHNDSNLLRLSAAMQRAQQKAQHALAAAAEKEAHTPAPFIVPGINETARAIPNYIARSAIFAPVRRGWRAMHDDTVFLQGTNILLKGSGKQLTEDHADIWMHAMYLQTTALLGEAPTINRADFLRGMGRPTGGSQYDWLHEGMKDLARFTLCIEARRKNGTVKYSYGNPPSARVLAMIGGFDYDERSGSYTIYADPRWAQIFSNREYALVDWPKRLQMRHDLSKSLQRLIGTSADTQQKYSLEILKERAQYTGRLRDFRVTLERSLAELEALEVIAEPRIEAATRGHEQAVWTRLDR</sequence>
<comment type="caution">
    <text evidence="1">The sequence shown here is derived from an EMBL/GenBank/DDBJ whole genome shotgun (WGS) entry which is preliminary data.</text>
</comment>
<proteinExistence type="predicted"/>
<organism evidence="1 2">
    <name type="scientific">Castellaniella daejeonensis</name>
    <dbReference type="NCBI Taxonomy" id="659013"/>
    <lineage>
        <taxon>Bacteria</taxon>
        <taxon>Pseudomonadati</taxon>
        <taxon>Pseudomonadota</taxon>
        <taxon>Betaproteobacteria</taxon>
        <taxon>Burkholderiales</taxon>
        <taxon>Alcaligenaceae</taxon>
        <taxon>Castellaniella</taxon>
    </lineage>
</organism>
<dbReference type="EMBL" id="BAAAFN010000013">
    <property type="protein sequence ID" value="GAA0228931.1"/>
    <property type="molecule type" value="Genomic_DNA"/>
</dbReference>
<keyword evidence="2" id="KW-1185">Reference proteome</keyword>
<name>A0ABN0TSB6_9BURK</name>
<reference evidence="1 2" key="1">
    <citation type="journal article" date="2019" name="Int. J. Syst. Evol. Microbiol.">
        <title>The Global Catalogue of Microorganisms (GCM) 10K type strain sequencing project: providing services to taxonomists for standard genome sequencing and annotation.</title>
        <authorList>
            <consortium name="The Broad Institute Genomics Platform"/>
            <consortium name="The Broad Institute Genome Sequencing Center for Infectious Disease"/>
            <person name="Wu L."/>
            <person name="Ma J."/>
        </authorList>
    </citation>
    <scope>NUCLEOTIDE SEQUENCE [LARGE SCALE GENOMIC DNA]</scope>
    <source>
        <strain evidence="1 2">JCM 16240</strain>
    </source>
</reference>